<evidence type="ECO:0000313" key="2">
    <source>
        <dbReference type="EnsemblFungi" id="MAPG_00288T0"/>
    </source>
</evidence>
<evidence type="ECO:0000313" key="3">
    <source>
        <dbReference type="Proteomes" id="UP000011715"/>
    </source>
</evidence>
<accession>A0A0C4DKL2</accession>
<dbReference type="EMBL" id="ADBL01000067">
    <property type="status" value="NOT_ANNOTATED_CDS"/>
    <property type="molecule type" value="Genomic_DNA"/>
</dbReference>
<reference evidence="2" key="5">
    <citation type="submission" date="2015-06" db="UniProtKB">
        <authorList>
            <consortium name="EnsemblFungi"/>
        </authorList>
    </citation>
    <scope>IDENTIFICATION</scope>
    <source>
        <strain evidence="2">ATCC 64411</strain>
    </source>
</reference>
<dbReference type="EMBL" id="GL876966">
    <property type="protein sequence ID" value="KLU81194.1"/>
    <property type="molecule type" value="Genomic_DNA"/>
</dbReference>
<reference evidence="1" key="3">
    <citation type="submission" date="2011-03" db="EMBL/GenBank/DDBJ databases">
        <title>Annotation of Magnaporthe poae ATCC 64411.</title>
        <authorList>
            <person name="Ma L.-J."/>
            <person name="Dead R."/>
            <person name="Young S.K."/>
            <person name="Zeng Q."/>
            <person name="Gargeya S."/>
            <person name="Fitzgerald M."/>
            <person name="Haas B."/>
            <person name="Abouelleil A."/>
            <person name="Alvarado L."/>
            <person name="Arachchi H.M."/>
            <person name="Berlin A."/>
            <person name="Brown A."/>
            <person name="Chapman S.B."/>
            <person name="Chen Z."/>
            <person name="Dunbar C."/>
            <person name="Freedman E."/>
            <person name="Gearin G."/>
            <person name="Gellesch M."/>
            <person name="Goldberg J."/>
            <person name="Griggs A."/>
            <person name="Gujja S."/>
            <person name="Heiman D."/>
            <person name="Howarth C."/>
            <person name="Larson L."/>
            <person name="Lui A."/>
            <person name="MacDonald P.J.P."/>
            <person name="Mehta T."/>
            <person name="Montmayeur A."/>
            <person name="Murphy C."/>
            <person name="Neiman D."/>
            <person name="Pearson M."/>
            <person name="Priest M."/>
            <person name="Roberts A."/>
            <person name="Saif S."/>
            <person name="Shea T."/>
            <person name="Shenoy N."/>
            <person name="Sisk P."/>
            <person name="Stolte C."/>
            <person name="Sykes S."/>
            <person name="Yandava C."/>
            <person name="Wortman J."/>
            <person name="Nusbaum C."/>
            <person name="Birren B."/>
        </authorList>
    </citation>
    <scope>NUCLEOTIDE SEQUENCE</scope>
    <source>
        <strain evidence="1">ATCC 64411</strain>
    </source>
</reference>
<protein>
    <submittedName>
        <fullName evidence="1 2">Uncharacterized protein</fullName>
    </submittedName>
</protein>
<evidence type="ECO:0000313" key="1">
    <source>
        <dbReference type="EMBL" id="KLU81194.1"/>
    </source>
</evidence>
<sequence>MMQHTHHDINCPRTTMKAAMAHPCRRAVHSWTRRRPSKHGRDLTRLTSMARRITVARAVPGGKTPQVPCGTCSDDCWSQTNRIAVCFPTLVKSRLVWGIAPRRIPEGPSARVCLHPLLCWTENRSLLAGLGVFGLCVRQPGPAAGSRGWMDASPEPPKSWSLGLICDNTTYPNLDAVCRGHPNIKTPPVFGCKRRYYDKSLLSRVLSIIPTYSTC</sequence>
<reference evidence="2" key="4">
    <citation type="journal article" date="2015" name="G3 (Bethesda)">
        <title>Genome sequences of three phytopathogenic species of the Magnaporthaceae family of fungi.</title>
        <authorList>
            <person name="Okagaki L.H."/>
            <person name="Nunes C.C."/>
            <person name="Sailsbery J."/>
            <person name="Clay B."/>
            <person name="Brown D."/>
            <person name="John T."/>
            <person name="Oh Y."/>
            <person name="Young N."/>
            <person name="Fitzgerald M."/>
            <person name="Haas B.J."/>
            <person name="Zeng Q."/>
            <person name="Young S."/>
            <person name="Adiconis X."/>
            <person name="Fan L."/>
            <person name="Levin J.Z."/>
            <person name="Mitchell T.K."/>
            <person name="Okubara P.A."/>
            <person name="Farman M.L."/>
            <person name="Kohn L.M."/>
            <person name="Birren B."/>
            <person name="Ma L.-J."/>
            <person name="Dean R.A."/>
        </authorList>
    </citation>
    <scope>NUCLEOTIDE SEQUENCE</scope>
    <source>
        <strain evidence="2">ATCC 64411 / 73-15</strain>
    </source>
</reference>
<reference evidence="1" key="2">
    <citation type="submission" date="2010-05" db="EMBL/GenBank/DDBJ databases">
        <title>The Genome Sequence of Magnaporthe poae strain ATCC 64411.</title>
        <authorList>
            <consortium name="The Broad Institute Genome Sequencing Platform"/>
            <consortium name="Broad Institute Genome Sequencing Center for Infectious Disease"/>
            <person name="Ma L.-J."/>
            <person name="Dead R."/>
            <person name="Young S."/>
            <person name="Zeng Q."/>
            <person name="Koehrsen M."/>
            <person name="Alvarado L."/>
            <person name="Berlin A."/>
            <person name="Chapman S.B."/>
            <person name="Chen Z."/>
            <person name="Freedman E."/>
            <person name="Gellesch M."/>
            <person name="Goldberg J."/>
            <person name="Griggs A."/>
            <person name="Gujja S."/>
            <person name="Heilman E.R."/>
            <person name="Heiman D."/>
            <person name="Hepburn T."/>
            <person name="Howarth C."/>
            <person name="Jen D."/>
            <person name="Larson L."/>
            <person name="Mehta T."/>
            <person name="Neiman D."/>
            <person name="Pearson M."/>
            <person name="Roberts A."/>
            <person name="Saif S."/>
            <person name="Shea T."/>
            <person name="Shenoy N."/>
            <person name="Sisk P."/>
            <person name="Stolte C."/>
            <person name="Sykes S."/>
            <person name="Walk T."/>
            <person name="White J."/>
            <person name="Yandava C."/>
            <person name="Haas B."/>
            <person name="Nusbaum C."/>
            <person name="Birren B."/>
        </authorList>
    </citation>
    <scope>NUCLEOTIDE SEQUENCE</scope>
    <source>
        <strain evidence="1">ATCC 64411</strain>
    </source>
</reference>
<proteinExistence type="predicted"/>
<keyword evidence="3" id="KW-1185">Reference proteome</keyword>
<dbReference type="AlphaFoldDB" id="A0A0C4DKL2"/>
<organism evidence="2 3">
    <name type="scientific">Magnaporthiopsis poae (strain ATCC 64411 / 73-15)</name>
    <name type="common">Kentucky bluegrass fungus</name>
    <name type="synonym">Magnaporthe poae</name>
    <dbReference type="NCBI Taxonomy" id="644358"/>
    <lineage>
        <taxon>Eukaryota</taxon>
        <taxon>Fungi</taxon>
        <taxon>Dikarya</taxon>
        <taxon>Ascomycota</taxon>
        <taxon>Pezizomycotina</taxon>
        <taxon>Sordariomycetes</taxon>
        <taxon>Sordariomycetidae</taxon>
        <taxon>Magnaporthales</taxon>
        <taxon>Magnaporthaceae</taxon>
        <taxon>Magnaporthiopsis</taxon>
    </lineage>
</organism>
<dbReference type="Proteomes" id="UP000011715">
    <property type="component" value="Unassembled WGS sequence"/>
</dbReference>
<dbReference type="EnsemblFungi" id="MAPG_00288T0">
    <property type="protein sequence ID" value="MAPG_00288T0"/>
    <property type="gene ID" value="MAPG_00288"/>
</dbReference>
<name>A0A0C4DKL2_MAGP6</name>
<gene>
    <name evidence="1" type="ORF">MAPG_00288</name>
</gene>
<dbReference type="VEuPathDB" id="FungiDB:MAPG_00288"/>
<reference evidence="3" key="1">
    <citation type="submission" date="2010-05" db="EMBL/GenBank/DDBJ databases">
        <title>The genome sequence of Magnaporthe poae strain ATCC 64411.</title>
        <authorList>
            <person name="Ma L.-J."/>
            <person name="Dead R."/>
            <person name="Young S."/>
            <person name="Zeng Q."/>
            <person name="Koehrsen M."/>
            <person name="Alvarado L."/>
            <person name="Berlin A."/>
            <person name="Chapman S.B."/>
            <person name="Chen Z."/>
            <person name="Freedman E."/>
            <person name="Gellesch M."/>
            <person name="Goldberg J."/>
            <person name="Griggs A."/>
            <person name="Gujja S."/>
            <person name="Heilman E.R."/>
            <person name="Heiman D."/>
            <person name="Hepburn T."/>
            <person name="Howarth C."/>
            <person name="Jen D."/>
            <person name="Larson L."/>
            <person name="Mehta T."/>
            <person name="Neiman D."/>
            <person name="Pearson M."/>
            <person name="Roberts A."/>
            <person name="Saif S."/>
            <person name="Shea T."/>
            <person name="Shenoy N."/>
            <person name="Sisk P."/>
            <person name="Stolte C."/>
            <person name="Sykes S."/>
            <person name="Walk T."/>
            <person name="White J."/>
            <person name="Yandava C."/>
            <person name="Haas B."/>
            <person name="Nusbaum C."/>
            <person name="Birren B."/>
        </authorList>
    </citation>
    <scope>NUCLEOTIDE SEQUENCE [LARGE SCALE GENOMIC DNA]</scope>
    <source>
        <strain evidence="3">ATCC 64411 / 73-15</strain>
    </source>
</reference>